<evidence type="ECO:0000313" key="1">
    <source>
        <dbReference type="EMBL" id="KAF9733674.1"/>
    </source>
</evidence>
<accession>A0A9P6KPK3</accession>
<proteinExistence type="predicted"/>
<dbReference type="OrthoDB" id="6770063at2759"/>
<dbReference type="Proteomes" id="UP000756921">
    <property type="component" value="Unassembled WGS sequence"/>
</dbReference>
<organism evidence="1 2">
    <name type="scientific">Paraphaeosphaeria minitans</name>
    <dbReference type="NCBI Taxonomy" id="565426"/>
    <lineage>
        <taxon>Eukaryota</taxon>
        <taxon>Fungi</taxon>
        <taxon>Dikarya</taxon>
        <taxon>Ascomycota</taxon>
        <taxon>Pezizomycotina</taxon>
        <taxon>Dothideomycetes</taxon>
        <taxon>Pleosporomycetidae</taxon>
        <taxon>Pleosporales</taxon>
        <taxon>Massarineae</taxon>
        <taxon>Didymosphaeriaceae</taxon>
        <taxon>Paraphaeosphaeria</taxon>
    </lineage>
</organism>
<dbReference type="EMBL" id="WJXW01000008">
    <property type="protein sequence ID" value="KAF9733674.1"/>
    <property type="molecule type" value="Genomic_DNA"/>
</dbReference>
<keyword evidence="2" id="KW-1185">Reference proteome</keyword>
<gene>
    <name evidence="1" type="ORF">PMIN01_08017</name>
</gene>
<protein>
    <submittedName>
        <fullName evidence="1">Major facilitator superfamily transporter</fullName>
    </submittedName>
</protein>
<dbReference type="AlphaFoldDB" id="A0A9P6KPK3"/>
<comment type="caution">
    <text evidence="1">The sequence shown here is derived from an EMBL/GenBank/DDBJ whole genome shotgun (WGS) entry which is preliminary data.</text>
</comment>
<evidence type="ECO:0000313" key="2">
    <source>
        <dbReference type="Proteomes" id="UP000756921"/>
    </source>
</evidence>
<reference evidence="1" key="1">
    <citation type="journal article" date="2020" name="Mol. Plant Microbe Interact.">
        <title>Genome Sequence of the Biocontrol Agent Coniothyrium minitans strain Conio (IMI 134523).</title>
        <authorList>
            <person name="Patel D."/>
            <person name="Shittu T.A."/>
            <person name="Baroncelli R."/>
            <person name="Muthumeenakshi S."/>
            <person name="Osborne T.H."/>
            <person name="Janganan T.K."/>
            <person name="Sreenivasaprasad S."/>
        </authorList>
    </citation>
    <scope>NUCLEOTIDE SEQUENCE</scope>
    <source>
        <strain evidence="1">Conio</strain>
    </source>
</reference>
<name>A0A9P6KPK3_9PLEO</name>
<sequence length="99" mass="10571">MGIGNALQSTLVAIVANGNKFDRAVANGLRNFIPTIGGAFGLIKSGAIIANLLEFRLSHLPFMAPGILQNLISSTYSLEKLGLEREEMDIVHDTYVAGI</sequence>